<comment type="caution">
    <text evidence="3">The sequence shown here is derived from an EMBL/GenBank/DDBJ whole genome shotgun (WGS) entry which is preliminary data.</text>
</comment>
<dbReference type="EMBL" id="BPVZ01000007">
    <property type="protein sequence ID" value="GKU93727.1"/>
    <property type="molecule type" value="Genomic_DNA"/>
</dbReference>
<reference evidence="3 4" key="1">
    <citation type="journal article" date="2021" name="Commun. Biol.">
        <title>The genome of Shorea leprosula (Dipterocarpaceae) highlights the ecological relevance of drought in aseasonal tropical rainforests.</title>
        <authorList>
            <person name="Ng K.K.S."/>
            <person name="Kobayashi M.J."/>
            <person name="Fawcett J.A."/>
            <person name="Hatakeyama M."/>
            <person name="Paape T."/>
            <person name="Ng C.H."/>
            <person name="Ang C.C."/>
            <person name="Tnah L.H."/>
            <person name="Lee C.T."/>
            <person name="Nishiyama T."/>
            <person name="Sese J."/>
            <person name="O'Brien M.J."/>
            <person name="Copetti D."/>
            <person name="Mohd Noor M.I."/>
            <person name="Ong R.C."/>
            <person name="Putra M."/>
            <person name="Sireger I.Z."/>
            <person name="Indrioko S."/>
            <person name="Kosugi Y."/>
            <person name="Izuno A."/>
            <person name="Isagi Y."/>
            <person name="Lee S.L."/>
            <person name="Shimizu K.K."/>
        </authorList>
    </citation>
    <scope>NUCLEOTIDE SEQUENCE [LARGE SCALE GENOMIC DNA]</scope>
    <source>
        <strain evidence="3">214</strain>
    </source>
</reference>
<dbReference type="AlphaFoldDB" id="A0AAV5HXY9"/>
<dbReference type="InterPro" id="IPR039670">
    <property type="entry name" value="NPC2-like"/>
</dbReference>
<dbReference type="GO" id="GO:0015918">
    <property type="term" value="P:sterol transport"/>
    <property type="evidence" value="ECO:0007669"/>
    <property type="project" value="InterPro"/>
</dbReference>
<keyword evidence="1 2" id="KW-0732">Signal</keyword>
<evidence type="ECO:0000256" key="1">
    <source>
        <dbReference type="ARBA" id="ARBA00022729"/>
    </source>
</evidence>
<gene>
    <name evidence="3" type="ORF">SLEP1_g7296</name>
</gene>
<dbReference type="Proteomes" id="UP001054252">
    <property type="component" value="Unassembled WGS sequence"/>
</dbReference>
<dbReference type="GO" id="GO:0032934">
    <property type="term" value="F:sterol binding"/>
    <property type="evidence" value="ECO:0007669"/>
    <property type="project" value="InterPro"/>
</dbReference>
<accession>A0AAV5HXY9</accession>
<feature type="chain" id="PRO_5043988794" description="MD-2-related lipid-recognition domain-containing protein" evidence="2">
    <location>
        <begin position="31"/>
        <end position="71"/>
    </location>
</feature>
<name>A0AAV5HXY9_9ROSI</name>
<proteinExistence type="predicted"/>
<dbReference type="PANTHER" id="PTHR11306:SF0">
    <property type="entry name" value="PHOSPHATIDYLGLYCEROL_PHOSPHATIDYLINOSITOL TRANSFER PROTEIN"/>
    <property type="match status" value="1"/>
</dbReference>
<evidence type="ECO:0000313" key="3">
    <source>
        <dbReference type="EMBL" id="GKU93727.1"/>
    </source>
</evidence>
<evidence type="ECO:0000313" key="4">
    <source>
        <dbReference type="Proteomes" id="UP001054252"/>
    </source>
</evidence>
<protein>
    <recommendedName>
        <fullName evidence="5">MD-2-related lipid-recognition domain-containing protein</fullName>
    </recommendedName>
</protein>
<organism evidence="3 4">
    <name type="scientific">Rubroshorea leprosula</name>
    <dbReference type="NCBI Taxonomy" id="152421"/>
    <lineage>
        <taxon>Eukaryota</taxon>
        <taxon>Viridiplantae</taxon>
        <taxon>Streptophyta</taxon>
        <taxon>Embryophyta</taxon>
        <taxon>Tracheophyta</taxon>
        <taxon>Spermatophyta</taxon>
        <taxon>Magnoliopsida</taxon>
        <taxon>eudicotyledons</taxon>
        <taxon>Gunneridae</taxon>
        <taxon>Pentapetalae</taxon>
        <taxon>rosids</taxon>
        <taxon>malvids</taxon>
        <taxon>Malvales</taxon>
        <taxon>Dipterocarpaceae</taxon>
        <taxon>Rubroshorea</taxon>
    </lineage>
</organism>
<sequence>MERGAAQLKLKLTLWSFFALSLLLLPSLEATNVRYCDKKFYPVKVQGVDISPDPVVSGNPATFTISASSGN</sequence>
<evidence type="ECO:0000256" key="2">
    <source>
        <dbReference type="SAM" id="SignalP"/>
    </source>
</evidence>
<feature type="signal peptide" evidence="2">
    <location>
        <begin position="1"/>
        <end position="30"/>
    </location>
</feature>
<evidence type="ECO:0008006" key="5">
    <source>
        <dbReference type="Google" id="ProtNLM"/>
    </source>
</evidence>
<dbReference type="PANTHER" id="PTHR11306">
    <property type="entry name" value="NIEMANN PICK TYPE C2 PROTEIN NPC2-RELATED"/>
    <property type="match status" value="1"/>
</dbReference>
<keyword evidence="4" id="KW-1185">Reference proteome</keyword>